<dbReference type="Ensembl" id="ENSCHIT00010036444.1">
    <property type="protein sequence ID" value="ENSCHIP00010025833.1"/>
    <property type="gene ID" value="ENSCHIG00010019218.1"/>
</dbReference>
<dbReference type="AlphaFoldDB" id="A0A8C2XVC2"/>
<evidence type="ECO:0000259" key="9">
    <source>
        <dbReference type="PROSITE" id="PS51225"/>
    </source>
</evidence>
<keyword evidence="5 7" id="KW-0472">Membrane</keyword>
<evidence type="ECO:0000313" key="10">
    <source>
        <dbReference type="Ensembl" id="ENSCHIP00010025833.1"/>
    </source>
</evidence>
<keyword evidence="2 7" id="KW-0812">Transmembrane</keyword>
<name>A0A8C2XVC2_CAPHI</name>
<proteinExistence type="inferred from homology"/>
<feature type="transmembrane region" description="Helical" evidence="8">
    <location>
        <begin position="217"/>
        <end position="240"/>
    </location>
</feature>
<comment type="similarity">
    <text evidence="6">Belongs to the MAL family.</text>
</comment>
<feature type="domain" description="MARVEL" evidence="9">
    <location>
        <begin position="147"/>
        <end position="298"/>
    </location>
</feature>
<evidence type="ECO:0000256" key="4">
    <source>
        <dbReference type="ARBA" id="ARBA00022989"/>
    </source>
</evidence>
<accession>A0A8C2XVC2</accession>
<organism evidence="10">
    <name type="scientific">Capra hircus</name>
    <name type="common">Goat</name>
    <dbReference type="NCBI Taxonomy" id="9925"/>
    <lineage>
        <taxon>Eukaryota</taxon>
        <taxon>Metazoa</taxon>
        <taxon>Chordata</taxon>
        <taxon>Craniata</taxon>
        <taxon>Vertebrata</taxon>
        <taxon>Euteleostomi</taxon>
        <taxon>Mammalia</taxon>
        <taxon>Eutheria</taxon>
        <taxon>Laurasiatheria</taxon>
        <taxon>Artiodactyla</taxon>
        <taxon>Ruminantia</taxon>
        <taxon>Pecora</taxon>
        <taxon>Bovidae</taxon>
        <taxon>Caprinae</taxon>
        <taxon>Capra</taxon>
    </lineage>
</organism>
<dbReference type="InterPro" id="IPR047123">
    <property type="entry name" value="MYADM-like"/>
</dbReference>
<keyword evidence="3" id="KW-0677">Repeat</keyword>
<dbReference type="PROSITE" id="PS51225">
    <property type="entry name" value="MARVEL"/>
    <property type="match status" value="2"/>
</dbReference>
<feature type="transmembrane region" description="Helical" evidence="8">
    <location>
        <begin position="181"/>
        <end position="205"/>
    </location>
</feature>
<dbReference type="Pfam" id="PF01284">
    <property type="entry name" value="MARVEL"/>
    <property type="match status" value="2"/>
</dbReference>
<feature type="transmembrane region" description="Helical" evidence="8">
    <location>
        <begin position="74"/>
        <end position="97"/>
    </location>
</feature>
<dbReference type="PANTHER" id="PTHR17068:SF3">
    <property type="entry name" value="MYELOID-ASSOCIATED DIFFERENTIATION MARKER"/>
    <property type="match status" value="1"/>
</dbReference>
<reference evidence="10" key="2">
    <citation type="submission" date="2025-08" db="UniProtKB">
        <authorList>
            <consortium name="Ensembl"/>
        </authorList>
    </citation>
    <scope>IDENTIFICATION</scope>
</reference>
<evidence type="ECO:0000256" key="8">
    <source>
        <dbReference type="SAM" id="Phobius"/>
    </source>
</evidence>
<evidence type="ECO:0000256" key="3">
    <source>
        <dbReference type="ARBA" id="ARBA00022737"/>
    </source>
</evidence>
<dbReference type="PANTHER" id="PTHR17068">
    <property type="entry name" value="MYELOID-ASSOCIATED DIFFERENTIATION MARKER MYADM FAMILY MEMBER"/>
    <property type="match status" value="1"/>
</dbReference>
<evidence type="ECO:0000256" key="7">
    <source>
        <dbReference type="PROSITE-ProRule" id="PRU00581"/>
    </source>
</evidence>
<feature type="transmembrane region" description="Helical" evidence="8">
    <location>
        <begin position="117"/>
        <end position="136"/>
    </location>
</feature>
<reference evidence="10" key="1">
    <citation type="submission" date="2019-03" db="EMBL/GenBank/DDBJ databases">
        <title>Genome sequencing and reference-guided assembly of Black Bengal Goat (Capra hircus).</title>
        <authorList>
            <person name="Siddiki A.Z."/>
            <person name="Baten A."/>
            <person name="Billah M."/>
            <person name="Alam M.A.U."/>
            <person name="Shawrob K.S.M."/>
            <person name="Saha S."/>
            <person name="Chowdhury M."/>
            <person name="Rahman A.H."/>
            <person name="Stear M."/>
            <person name="Miah G."/>
            <person name="Das G.B."/>
            <person name="Hossain M.M."/>
            <person name="Kumkum M."/>
            <person name="Islam M.S."/>
            <person name="Mollah A.M."/>
            <person name="Ahsan A."/>
            <person name="Tusar F."/>
            <person name="Khan M.K.I."/>
        </authorList>
    </citation>
    <scope>NUCLEOTIDE SEQUENCE [LARGE SCALE GENOMIC DNA]</scope>
</reference>
<dbReference type="GO" id="GO:0005886">
    <property type="term" value="C:plasma membrane"/>
    <property type="evidence" value="ECO:0007669"/>
    <property type="project" value="TreeGrafter"/>
</dbReference>
<evidence type="ECO:0000256" key="1">
    <source>
        <dbReference type="ARBA" id="ARBA00004141"/>
    </source>
</evidence>
<evidence type="ECO:0000256" key="2">
    <source>
        <dbReference type="ARBA" id="ARBA00022692"/>
    </source>
</evidence>
<feature type="transmembrane region" description="Helical" evidence="8">
    <location>
        <begin position="273"/>
        <end position="294"/>
    </location>
</feature>
<feature type="domain" description="MARVEL" evidence="9">
    <location>
        <begin position="8"/>
        <end position="140"/>
    </location>
</feature>
<protein>
    <recommendedName>
        <fullName evidence="9">MARVEL domain-containing protein</fullName>
    </recommendedName>
</protein>
<comment type="subcellular location">
    <subcellularLocation>
        <location evidence="1">Membrane</location>
        <topology evidence="1">Multi-pass membrane protein</topology>
    </subcellularLocation>
</comment>
<dbReference type="GO" id="GO:0005911">
    <property type="term" value="C:cell-cell junction"/>
    <property type="evidence" value="ECO:0007669"/>
    <property type="project" value="TreeGrafter"/>
</dbReference>
<evidence type="ECO:0000256" key="6">
    <source>
        <dbReference type="ARBA" id="ARBA00034721"/>
    </source>
</evidence>
<evidence type="ECO:0000256" key="5">
    <source>
        <dbReference type="ARBA" id="ARBA00023136"/>
    </source>
</evidence>
<feature type="transmembrane region" description="Helical" evidence="8">
    <location>
        <begin position="46"/>
        <end position="62"/>
    </location>
</feature>
<dbReference type="InterPro" id="IPR008253">
    <property type="entry name" value="Marvel"/>
</dbReference>
<keyword evidence="4 8" id="KW-1133">Transmembrane helix</keyword>
<feature type="transmembrane region" description="Helical" evidence="8">
    <location>
        <begin position="157"/>
        <end position="175"/>
    </location>
</feature>
<sequence length="303" mass="34406">NIASPQSALDVMCCPLRLPQLFCTCMAFSLVVDMGILRGAVGNWSMSIWCFCFAMTLIISTVELCKLQSRFPFFWYNLPVLYACYAALLCLLAFIIYATTHVHFLPYGPYRDRAITATAFSCVASVLYAMEVACLWQYYELSEVSCYVHTMPGLLKVLETFVACLIFTFLSHTSLYLHQPALEWCVAVYSICFFPAALTILGNLIGWEYRLPVTFPILQFLLTLLSVLLYVSALVLWPLYQFNEKFGGQPQRSNYMDCIDGLTYYICTWDEELAVAILTALNLLIYVADLVYWAHQVSVGTED</sequence>